<keyword evidence="3" id="KW-1185">Reference proteome</keyword>
<dbReference type="STRING" id="1198245.SAMN05444858_13912"/>
<dbReference type="AlphaFoldDB" id="A0A1N7FKH7"/>
<dbReference type="EMBL" id="FTNF01000039">
    <property type="protein sequence ID" value="SIS00790.1"/>
    <property type="molecule type" value="Genomic_DNA"/>
</dbReference>
<sequence>MTEVVRMGSREAETRELELTAQPTQITTGGIVLLVATTTLRGTFDVTWRIEGPVVLSPGETAIALLGATTVTGNRVTFETDDPDVADFQIRATLDTSQLAVGSWTVSVTLTRVGASERTTTYTDTADPVRVVQAPFASGDDVSVSLRRAAVAPTADQALWVAIRTSTNALGFDNYIRFMDRVWCDGRNGLGRGRKGSRDTREELRRTDRRTALPFPNVDRYRLLKAATEVFLMINCRTDHGDFRRVDLDEESARLHRDVRRGDLEAQYRRYLVETPDGRGGELDVLPYLGLVRRKLGDIPVVGRGTDDDDAAVCYGILAEKLTNPCFLELIHSYWLERSGLVQTINAINWRFQNRAPVYPGRDPLAGLDVDPLRPLNNILWGWAQDEQHRLTEVRRDNEYQHLYGLSLDGPGRRVADARARFMGAFHSLLAECMEFYDRDDNTVVIANGFDVLNGLKETHLLLTQGAHNQYGDLPWTARHEMLMSQWILSRPEMRDFLPSRVMVDSPEAWIDTVEGMNRLQGWSDISVLHFRDLAAYGEQLLLSIRFGAWTSVSDPDQAANWARYFRREVQQYCHAYRAVTGRGMNRRPETSSNGYAPRRPYRTYRG</sequence>
<evidence type="ECO:0000256" key="1">
    <source>
        <dbReference type="SAM" id="MobiDB-lite"/>
    </source>
</evidence>
<proteinExistence type="predicted"/>
<name>A0A1N7FKH7_9ACTN</name>
<feature type="region of interest" description="Disordered" evidence="1">
    <location>
        <begin position="584"/>
        <end position="607"/>
    </location>
</feature>
<reference evidence="2 3" key="1">
    <citation type="submission" date="2017-01" db="EMBL/GenBank/DDBJ databases">
        <authorList>
            <person name="Mah S.A."/>
            <person name="Swanson W.J."/>
            <person name="Moy G.W."/>
            <person name="Vacquier V.D."/>
        </authorList>
    </citation>
    <scope>NUCLEOTIDE SEQUENCE [LARGE SCALE GENOMIC DNA]</scope>
    <source>
        <strain evidence="2 3">DSM 45758</strain>
    </source>
</reference>
<dbReference type="RefSeq" id="WP_139338228.1">
    <property type="nucleotide sequence ID" value="NZ_FTNF01000039.1"/>
</dbReference>
<protein>
    <submittedName>
        <fullName evidence="2">Uncharacterized protein</fullName>
    </submittedName>
</protein>
<organism evidence="2 3">
    <name type="scientific">Micromonospora avicenniae</name>
    <dbReference type="NCBI Taxonomy" id="1198245"/>
    <lineage>
        <taxon>Bacteria</taxon>
        <taxon>Bacillati</taxon>
        <taxon>Actinomycetota</taxon>
        <taxon>Actinomycetes</taxon>
        <taxon>Micromonosporales</taxon>
        <taxon>Micromonosporaceae</taxon>
        <taxon>Micromonospora</taxon>
    </lineage>
</organism>
<evidence type="ECO:0000313" key="2">
    <source>
        <dbReference type="EMBL" id="SIS00790.1"/>
    </source>
</evidence>
<dbReference type="OrthoDB" id="5483139at2"/>
<accession>A0A1N7FKH7</accession>
<gene>
    <name evidence="2" type="ORF">SAMN05444858_13912</name>
</gene>
<dbReference type="Proteomes" id="UP000186004">
    <property type="component" value="Unassembled WGS sequence"/>
</dbReference>
<evidence type="ECO:0000313" key="3">
    <source>
        <dbReference type="Proteomes" id="UP000186004"/>
    </source>
</evidence>